<reference evidence="1" key="1">
    <citation type="journal article" date="2021" name="Nat. Commun.">
        <title>Genetic determinants of endophytism in the Arabidopsis root mycobiome.</title>
        <authorList>
            <person name="Mesny F."/>
            <person name="Miyauchi S."/>
            <person name="Thiergart T."/>
            <person name="Pickel B."/>
            <person name="Atanasova L."/>
            <person name="Karlsson M."/>
            <person name="Huettel B."/>
            <person name="Barry K.W."/>
            <person name="Haridas S."/>
            <person name="Chen C."/>
            <person name="Bauer D."/>
            <person name="Andreopoulos W."/>
            <person name="Pangilinan J."/>
            <person name="LaButti K."/>
            <person name="Riley R."/>
            <person name="Lipzen A."/>
            <person name="Clum A."/>
            <person name="Drula E."/>
            <person name="Henrissat B."/>
            <person name="Kohler A."/>
            <person name="Grigoriev I.V."/>
            <person name="Martin F.M."/>
            <person name="Hacquard S."/>
        </authorList>
    </citation>
    <scope>NUCLEOTIDE SEQUENCE</scope>
    <source>
        <strain evidence="1">MPI-CAGE-AT-0147</strain>
    </source>
</reference>
<organism evidence="1 2">
    <name type="scientific">Dactylonectria macrodidyma</name>
    <dbReference type="NCBI Taxonomy" id="307937"/>
    <lineage>
        <taxon>Eukaryota</taxon>
        <taxon>Fungi</taxon>
        <taxon>Dikarya</taxon>
        <taxon>Ascomycota</taxon>
        <taxon>Pezizomycotina</taxon>
        <taxon>Sordariomycetes</taxon>
        <taxon>Hypocreomycetidae</taxon>
        <taxon>Hypocreales</taxon>
        <taxon>Nectriaceae</taxon>
        <taxon>Dactylonectria</taxon>
    </lineage>
</organism>
<name>A0A9P9JMB3_9HYPO</name>
<dbReference type="PANTHER" id="PTHR37540">
    <property type="entry name" value="TRANSCRIPTION FACTOR (ACR-2), PUTATIVE-RELATED-RELATED"/>
    <property type="match status" value="1"/>
</dbReference>
<protein>
    <submittedName>
        <fullName evidence="1">Uncharacterized protein</fullName>
    </submittedName>
</protein>
<evidence type="ECO:0000313" key="2">
    <source>
        <dbReference type="Proteomes" id="UP000738349"/>
    </source>
</evidence>
<comment type="caution">
    <text evidence="1">The sequence shown here is derived from an EMBL/GenBank/DDBJ whole genome shotgun (WGS) entry which is preliminary data.</text>
</comment>
<accession>A0A9P9JMB3</accession>
<keyword evidence="2" id="KW-1185">Reference proteome</keyword>
<proteinExistence type="predicted"/>
<dbReference type="AlphaFoldDB" id="A0A9P9JMB3"/>
<evidence type="ECO:0000313" key="1">
    <source>
        <dbReference type="EMBL" id="KAH7165428.1"/>
    </source>
</evidence>
<sequence>MTATFLTLFHKPGSETLEATRHWSQAIQLINRKLSQTADLSDSTLAVVLSLAIHSNMTNDPSRGLMHFNGLQRILSLRPGALTSLQDMDRSLAQKIYRTDIDIALMEGTPTRLGGLGLVTSTTVCKAGRALAYPLNQTCAPLKQFTQEIMAFCRRPGKVKTAGLDYQNLLIWLWQGLLDFAPLRGERPRNPLDDLWQLGLLAFLATVAHPLEAVRDIHTALLQEMLRDRVERDVLRPLGADYGPLRFWVGFMCGLLTSERPEMHLYSHTRTLASELDLNTWEDAKACLQSFPWVSVAHGKPGKEMWDSIMPPTS</sequence>
<dbReference type="EMBL" id="JAGMUV010000003">
    <property type="protein sequence ID" value="KAH7165428.1"/>
    <property type="molecule type" value="Genomic_DNA"/>
</dbReference>
<dbReference type="OrthoDB" id="4158087at2759"/>
<gene>
    <name evidence="1" type="ORF">EDB81DRAFT_779219</name>
</gene>
<dbReference type="PANTHER" id="PTHR37540:SF5">
    <property type="entry name" value="TRANSCRIPTION FACTOR DOMAIN-CONTAINING PROTEIN"/>
    <property type="match status" value="1"/>
</dbReference>
<dbReference type="Proteomes" id="UP000738349">
    <property type="component" value="Unassembled WGS sequence"/>
</dbReference>